<dbReference type="SUPFAM" id="SSF54236">
    <property type="entry name" value="Ubiquitin-like"/>
    <property type="match status" value="1"/>
</dbReference>
<dbReference type="Pfam" id="PF00789">
    <property type="entry name" value="UBX"/>
    <property type="match status" value="1"/>
</dbReference>
<evidence type="ECO:0000256" key="2">
    <source>
        <dbReference type="SAM" id="MobiDB-lite"/>
    </source>
</evidence>
<dbReference type="OrthoDB" id="1026733at2759"/>
<reference evidence="4 5" key="1">
    <citation type="journal article" date="2020" name="ISME J.">
        <title>Uncovering the hidden diversity of litter-decomposition mechanisms in mushroom-forming fungi.</title>
        <authorList>
            <person name="Floudas D."/>
            <person name="Bentzer J."/>
            <person name="Ahren D."/>
            <person name="Johansson T."/>
            <person name="Persson P."/>
            <person name="Tunlid A."/>
        </authorList>
    </citation>
    <scope>NUCLEOTIDE SEQUENCE [LARGE SCALE GENOMIC DNA]</scope>
    <source>
        <strain evidence="4 5">CBS 406.79</strain>
    </source>
</reference>
<dbReference type="PROSITE" id="PS50033">
    <property type="entry name" value="UBX"/>
    <property type="match status" value="1"/>
</dbReference>
<dbReference type="Gene3D" id="3.40.30.10">
    <property type="entry name" value="Glutaredoxin"/>
    <property type="match status" value="1"/>
</dbReference>
<comment type="caution">
    <text evidence="4">The sequence shown here is derived from an EMBL/GenBank/DDBJ whole genome shotgun (WGS) entry which is preliminary data.</text>
</comment>
<dbReference type="SUPFAM" id="SSF52833">
    <property type="entry name" value="Thioredoxin-like"/>
    <property type="match status" value="1"/>
</dbReference>
<protein>
    <recommendedName>
        <fullName evidence="3">UBX domain-containing protein</fullName>
    </recommendedName>
</protein>
<name>A0A8H5M6U4_9AGAR</name>
<evidence type="ECO:0000313" key="4">
    <source>
        <dbReference type="EMBL" id="KAF5382836.1"/>
    </source>
</evidence>
<feature type="region of interest" description="Disordered" evidence="2">
    <location>
        <begin position="585"/>
        <end position="617"/>
    </location>
</feature>
<feature type="region of interest" description="Disordered" evidence="2">
    <location>
        <begin position="372"/>
        <end position="396"/>
    </location>
</feature>
<dbReference type="Gene3D" id="3.10.20.90">
    <property type="entry name" value="Phosphatidylinositol 3-kinase Catalytic Subunit, Chain A, domain 1"/>
    <property type="match status" value="1"/>
</dbReference>
<keyword evidence="1" id="KW-0175">Coiled coil</keyword>
<feature type="region of interest" description="Disordered" evidence="2">
    <location>
        <begin position="52"/>
        <end position="80"/>
    </location>
</feature>
<dbReference type="InterPro" id="IPR050730">
    <property type="entry name" value="UBX_domain-protein"/>
</dbReference>
<proteinExistence type="predicted"/>
<dbReference type="Pfam" id="PF14555">
    <property type="entry name" value="UBA_4"/>
    <property type="match status" value="1"/>
</dbReference>
<dbReference type="SMART" id="SM00594">
    <property type="entry name" value="UAS"/>
    <property type="match status" value="1"/>
</dbReference>
<organism evidence="4 5">
    <name type="scientific">Collybiopsis confluens</name>
    <dbReference type="NCBI Taxonomy" id="2823264"/>
    <lineage>
        <taxon>Eukaryota</taxon>
        <taxon>Fungi</taxon>
        <taxon>Dikarya</taxon>
        <taxon>Basidiomycota</taxon>
        <taxon>Agaricomycotina</taxon>
        <taxon>Agaricomycetes</taxon>
        <taxon>Agaricomycetidae</taxon>
        <taxon>Agaricales</taxon>
        <taxon>Marasmiineae</taxon>
        <taxon>Omphalotaceae</taxon>
        <taxon>Collybiopsis</taxon>
    </lineage>
</organism>
<gene>
    <name evidence="4" type="ORF">D9757_007312</name>
</gene>
<feature type="compositionally biased region" description="Acidic residues" evidence="2">
    <location>
        <begin position="607"/>
        <end position="617"/>
    </location>
</feature>
<dbReference type="GO" id="GO:0005783">
    <property type="term" value="C:endoplasmic reticulum"/>
    <property type="evidence" value="ECO:0007669"/>
    <property type="project" value="TreeGrafter"/>
</dbReference>
<dbReference type="Proteomes" id="UP000518752">
    <property type="component" value="Unassembled WGS sequence"/>
</dbReference>
<dbReference type="PANTHER" id="PTHR23322:SF1">
    <property type="entry name" value="FAS-ASSOCIATED FACTOR 2"/>
    <property type="match status" value="1"/>
</dbReference>
<accession>A0A8H5M6U4</accession>
<dbReference type="SMART" id="SM00166">
    <property type="entry name" value="UBX"/>
    <property type="match status" value="1"/>
</dbReference>
<dbReference type="AlphaFoldDB" id="A0A8H5M6U4"/>
<dbReference type="InterPro" id="IPR001012">
    <property type="entry name" value="UBX_dom"/>
</dbReference>
<dbReference type="InterPro" id="IPR036249">
    <property type="entry name" value="Thioredoxin-like_sf"/>
</dbReference>
<evidence type="ECO:0000259" key="3">
    <source>
        <dbReference type="PROSITE" id="PS50033"/>
    </source>
</evidence>
<dbReference type="InterPro" id="IPR006577">
    <property type="entry name" value="UAS"/>
</dbReference>
<dbReference type="Gene3D" id="1.10.8.10">
    <property type="entry name" value="DNA helicase RuvA subunit, C-terminal domain"/>
    <property type="match status" value="1"/>
</dbReference>
<sequence>MADLSSLNPSQVRAVEQLRDLTNGGDDEVAIGVLSSVDWDVERAAEMIFDGQQAAGGASSSNSDRNGSANSSRGSSARLEESYGRRYEEFDIDDSEQGFLRPRDQPRPSTSILSFITYPLHLLSSLFRFVFGILRIRIPYIPFLSLNFFRRSPGSTTVRGRPRAGGGIERWIRELEEETGALCAGSTASADATGIQVPEAGPSTLTSRATAASSALHSNSQKLLPPFHLGTYDSILRLCQSSFRIGCIILVSAEHDSTPEFKRATLTDTELVRILVDENVVCWGGDIRDKEPYEAGLKLGATTYPCVAFVGLQPSRNFTSSSNGSTTASQSTPALTVLSRHLGASACTPSALTTHLRDTLLPRVKPYLERTKAQKESLERERASERELREAQDRAFEETKRRDKERILRKMEEEKLELERKKAEEERRRVEEERREREREDAARLAEERERWRGWFRKVLPGEPAGASGSSQTIRIAVRMPDGRRLTRRFDARVDTLDVLYAYVDTELVVPSSSSNATTAEGEHSFNALKNILLSPSSKPEEWWGFILVSAYPRQPIPWEADTLLGGIHALAGGQLVVEMVSSTRLNGNGKGKGRTSQEAANGGDNDGYDTESSDEE</sequence>
<keyword evidence="5" id="KW-1185">Reference proteome</keyword>
<feature type="region of interest" description="Disordered" evidence="2">
    <location>
        <begin position="418"/>
        <end position="442"/>
    </location>
</feature>
<dbReference type="InterPro" id="IPR029071">
    <property type="entry name" value="Ubiquitin-like_domsf"/>
</dbReference>
<evidence type="ECO:0000256" key="1">
    <source>
        <dbReference type="ARBA" id="ARBA00023054"/>
    </source>
</evidence>
<feature type="compositionally biased region" description="Low complexity" evidence="2">
    <location>
        <begin position="52"/>
        <end position="77"/>
    </location>
</feature>
<dbReference type="GO" id="GO:0036503">
    <property type="term" value="P:ERAD pathway"/>
    <property type="evidence" value="ECO:0007669"/>
    <property type="project" value="TreeGrafter"/>
</dbReference>
<dbReference type="PANTHER" id="PTHR23322">
    <property type="entry name" value="FAS-ASSOCIATED PROTEIN"/>
    <property type="match status" value="1"/>
</dbReference>
<evidence type="ECO:0000313" key="5">
    <source>
        <dbReference type="Proteomes" id="UP000518752"/>
    </source>
</evidence>
<dbReference type="CDD" id="cd01767">
    <property type="entry name" value="UBX"/>
    <property type="match status" value="1"/>
</dbReference>
<dbReference type="GO" id="GO:0043130">
    <property type="term" value="F:ubiquitin binding"/>
    <property type="evidence" value="ECO:0007669"/>
    <property type="project" value="TreeGrafter"/>
</dbReference>
<feature type="domain" description="UBX" evidence="3">
    <location>
        <begin position="469"/>
        <end position="562"/>
    </location>
</feature>
<dbReference type="EMBL" id="JAACJN010000050">
    <property type="protein sequence ID" value="KAF5382836.1"/>
    <property type="molecule type" value="Genomic_DNA"/>
</dbReference>